<feature type="non-terminal residue" evidence="1">
    <location>
        <position position="1"/>
    </location>
</feature>
<evidence type="ECO:0000313" key="1">
    <source>
        <dbReference type="EMBL" id="GJS73941.1"/>
    </source>
</evidence>
<dbReference type="EMBL" id="BQNB010010194">
    <property type="protein sequence ID" value="GJS73941.1"/>
    <property type="molecule type" value="Genomic_DNA"/>
</dbReference>
<proteinExistence type="predicted"/>
<reference evidence="1" key="2">
    <citation type="submission" date="2022-01" db="EMBL/GenBank/DDBJ databases">
        <authorList>
            <person name="Yamashiro T."/>
            <person name="Shiraishi A."/>
            <person name="Satake H."/>
            <person name="Nakayama K."/>
        </authorList>
    </citation>
    <scope>NUCLEOTIDE SEQUENCE</scope>
</reference>
<organism evidence="1 2">
    <name type="scientific">Tanacetum coccineum</name>
    <dbReference type="NCBI Taxonomy" id="301880"/>
    <lineage>
        <taxon>Eukaryota</taxon>
        <taxon>Viridiplantae</taxon>
        <taxon>Streptophyta</taxon>
        <taxon>Embryophyta</taxon>
        <taxon>Tracheophyta</taxon>
        <taxon>Spermatophyta</taxon>
        <taxon>Magnoliopsida</taxon>
        <taxon>eudicotyledons</taxon>
        <taxon>Gunneridae</taxon>
        <taxon>Pentapetalae</taxon>
        <taxon>asterids</taxon>
        <taxon>campanulids</taxon>
        <taxon>Asterales</taxon>
        <taxon>Asteraceae</taxon>
        <taxon>Asteroideae</taxon>
        <taxon>Anthemideae</taxon>
        <taxon>Anthemidinae</taxon>
        <taxon>Tanacetum</taxon>
    </lineage>
</organism>
<keyword evidence="2" id="KW-1185">Reference proteome</keyword>
<name>A0ABQ4Y9C3_9ASTR</name>
<comment type="caution">
    <text evidence="1">The sequence shown here is derived from an EMBL/GenBank/DDBJ whole genome shotgun (WGS) entry which is preliminary data.</text>
</comment>
<gene>
    <name evidence="1" type="ORF">Tco_0706782</name>
</gene>
<sequence>GRESDPLPSEEDTVSFLRDLGHTRSDAITLNVLVVESDAIKPWENLCLYYYQKPIQETTGLAQASFSRAKSFRLNSS</sequence>
<protein>
    <submittedName>
        <fullName evidence="1">Uncharacterized protein</fullName>
    </submittedName>
</protein>
<accession>A0ABQ4Y9C3</accession>
<evidence type="ECO:0000313" key="2">
    <source>
        <dbReference type="Proteomes" id="UP001151760"/>
    </source>
</evidence>
<reference evidence="1" key="1">
    <citation type="journal article" date="2022" name="Int. J. Mol. Sci.">
        <title>Draft Genome of Tanacetum Coccineum: Genomic Comparison of Closely Related Tanacetum-Family Plants.</title>
        <authorList>
            <person name="Yamashiro T."/>
            <person name="Shiraishi A."/>
            <person name="Nakayama K."/>
            <person name="Satake H."/>
        </authorList>
    </citation>
    <scope>NUCLEOTIDE SEQUENCE</scope>
</reference>
<dbReference type="Proteomes" id="UP001151760">
    <property type="component" value="Unassembled WGS sequence"/>
</dbReference>